<evidence type="ECO:0000313" key="18">
    <source>
        <dbReference type="Proteomes" id="UP000694546"/>
    </source>
</evidence>
<evidence type="ECO:0000256" key="5">
    <source>
        <dbReference type="ARBA" id="ARBA00022679"/>
    </source>
</evidence>
<dbReference type="GO" id="GO:0005777">
    <property type="term" value="C:peroxisome"/>
    <property type="evidence" value="ECO:0007669"/>
    <property type="project" value="UniProtKB-SubCell"/>
</dbReference>
<dbReference type="InterPro" id="IPR038980">
    <property type="entry name" value="ATM_plant"/>
</dbReference>
<evidence type="ECO:0000256" key="8">
    <source>
        <dbReference type="ARBA" id="ARBA00022777"/>
    </source>
</evidence>
<dbReference type="InterPro" id="IPR011009">
    <property type="entry name" value="Kinase-like_dom_sf"/>
</dbReference>
<keyword evidence="5 12" id="KW-0808">Transferase</keyword>
<keyword evidence="13" id="KW-0175">Coiled coil</keyword>
<dbReference type="GO" id="GO:0005813">
    <property type="term" value="C:centrosome"/>
    <property type="evidence" value="ECO:0007669"/>
    <property type="project" value="UniProtKB-SubCell"/>
</dbReference>
<dbReference type="SMART" id="SM01342">
    <property type="entry name" value="TAN"/>
    <property type="match status" value="1"/>
</dbReference>
<dbReference type="PANTHER" id="PTHR37079:SF4">
    <property type="entry name" value="SERINE_THREONINE-PROTEIN KINASE ATM"/>
    <property type="match status" value="1"/>
</dbReference>
<dbReference type="GO" id="GO:0036269">
    <property type="term" value="P:swimming behavior"/>
    <property type="evidence" value="ECO:0007669"/>
    <property type="project" value="Ensembl"/>
</dbReference>
<dbReference type="GO" id="GO:0010389">
    <property type="term" value="P:regulation of G2/M transition of mitotic cell cycle"/>
    <property type="evidence" value="ECO:0007669"/>
    <property type="project" value="Ensembl"/>
</dbReference>
<evidence type="ECO:0000256" key="7">
    <source>
        <dbReference type="ARBA" id="ARBA00022763"/>
    </source>
</evidence>
<keyword evidence="9 12" id="KW-0067">ATP-binding</keyword>
<reference evidence="17" key="2">
    <citation type="submission" date="2025-09" db="UniProtKB">
        <authorList>
            <consortium name="Ensembl"/>
        </authorList>
    </citation>
    <scope>IDENTIFICATION</scope>
</reference>
<dbReference type="PROSITE" id="PS00916">
    <property type="entry name" value="PI3_4_KINASE_2"/>
    <property type="match status" value="1"/>
</dbReference>
<dbReference type="InterPro" id="IPR014009">
    <property type="entry name" value="PIK_FAT"/>
</dbReference>
<dbReference type="PROSITE" id="PS51189">
    <property type="entry name" value="FAT"/>
    <property type="match status" value="1"/>
</dbReference>
<dbReference type="SMART" id="SM00146">
    <property type="entry name" value="PI3Kc"/>
    <property type="match status" value="1"/>
</dbReference>
<dbReference type="PROSITE" id="PS50290">
    <property type="entry name" value="PI3_4_KINASE_3"/>
    <property type="match status" value="1"/>
</dbReference>
<keyword evidence="10 12" id="KW-0539">Nucleus</keyword>
<dbReference type="Proteomes" id="UP000694546">
    <property type="component" value="Chromosome 16"/>
</dbReference>
<dbReference type="GO" id="GO:0000077">
    <property type="term" value="P:DNA damage checkpoint signaling"/>
    <property type="evidence" value="ECO:0007669"/>
    <property type="project" value="Ensembl"/>
</dbReference>
<dbReference type="CDD" id="cd05171">
    <property type="entry name" value="PIKKc_ATM"/>
    <property type="match status" value="1"/>
</dbReference>
<dbReference type="GO" id="GO:0003677">
    <property type="term" value="F:DNA binding"/>
    <property type="evidence" value="ECO:0007669"/>
    <property type="project" value="UniProtKB-KW"/>
</dbReference>
<organism evidence="17 18">
    <name type="scientific">Gadus morhua</name>
    <name type="common">Atlantic cod</name>
    <dbReference type="NCBI Taxonomy" id="8049"/>
    <lineage>
        <taxon>Eukaryota</taxon>
        <taxon>Metazoa</taxon>
        <taxon>Chordata</taxon>
        <taxon>Craniata</taxon>
        <taxon>Vertebrata</taxon>
        <taxon>Euteleostomi</taxon>
        <taxon>Actinopterygii</taxon>
        <taxon>Neopterygii</taxon>
        <taxon>Teleostei</taxon>
        <taxon>Neoteleostei</taxon>
        <taxon>Acanthomorphata</taxon>
        <taxon>Zeiogadaria</taxon>
        <taxon>Gadariae</taxon>
        <taxon>Gadiformes</taxon>
        <taxon>Gadoidei</taxon>
        <taxon>Gadidae</taxon>
        <taxon>Gadus</taxon>
    </lineage>
</organism>
<dbReference type="GO" id="GO:0050727">
    <property type="term" value="P:regulation of inflammatory response"/>
    <property type="evidence" value="ECO:0007669"/>
    <property type="project" value="Ensembl"/>
</dbReference>
<dbReference type="SUPFAM" id="SSF48371">
    <property type="entry name" value="ARM repeat"/>
    <property type="match status" value="1"/>
</dbReference>
<dbReference type="SMART" id="SM01343">
    <property type="entry name" value="FATC"/>
    <property type="match status" value="1"/>
</dbReference>
<dbReference type="InterPro" id="IPR003151">
    <property type="entry name" value="PIK-rel_kinase_FAT"/>
</dbReference>
<dbReference type="GO" id="GO:1904358">
    <property type="term" value="P:positive regulation of telomere maintenance via telomere lengthening"/>
    <property type="evidence" value="ECO:0007669"/>
    <property type="project" value="UniProtKB-ARBA"/>
</dbReference>
<dbReference type="GO" id="GO:0007127">
    <property type="term" value="P:meiosis I"/>
    <property type="evidence" value="ECO:0007669"/>
    <property type="project" value="UniProtKB-ARBA"/>
</dbReference>
<dbReference type="Pfam" id="PF11640">
    <property type="entry name" value="TAN"/>
    <property type="match status" value="1"/>
</dbReference>
<dbReference type="Gene3D" id="3.30.1010.10">
    <property type="entry name" value="Phosphatidylinositol 3-kinase Catalytic Subunit, Chain A, domain 4"/>
    <property type="match status" value="1"/>
</dbReference>
<keyword evidence="4 12" id="KW-0723">Serine/threonine-protein kinase</keyword>
<dbReference type="InterPro" id="IPR016024">
    <property type="entry name" value="ARM-type_fold"/>
</dbReference>
<dbReference type="Pfam" id="PF02260">
    <property type="entry name" value="FATC"/>
    <property type="match status" value="1"/>
</dbReference>
<evidence type="ECO:0000256" key="9">
    <source>
        <dbReference type="ARBA" id="ARBA00022840"/>
    </source>
</evidence>
<evidence type="ECO:0000256" key="4">
    <source>
        <dbReference type="ARBA" id="ARBA00022527"/>
    </source>
</evidence>
<keyword evidence="7 12" id="KW-0227">DNA damage</keyword>
<dbReference type="GO" id="GO:0032210">
    <property type="term" value="P:regulation of telomere maintenance via telomerase"/>
    <property type="evidence" value="ECO:0007669"/>
    <property type="project" value="UniProtKB-ARBA"/>
</dbReference>
<feature type="domain" description="PI3K/PI4K catalytic" evidence="14">
    <location>
        <begin position="2630"/>
        <end position="2944"/>
    </location>
</feature>
<comment type="similarity">
    <text evidence="2 12">Belongs to the PI3/PI4-kinase family. ATM subfamily.</text>
</comment>
<dbReference type="GO" id="GO:0042981">
    <property type="term" value="P:regulation of apoptotic process"/>
    <property type="evidence" value="ECO:0007669"/>
    <property type="project" value="UniProtKB-ARBA"/>
</dbReference>
<sequence>MSLALHDLLVCCKGLDNDKATERKKEAERFRRLLKDPETVQELDRTSGPKAAKGSKQLSWDSVFRFLQRYVQKETEHLQSSKATVSDTTIATRLKKMAEMCSLVKYFIRCANKRGPRLQFKELLRHVMEVLQSSYSCSAYGEEYSSLLVKDVLSVRKYWCDVTTQQWQNLLELFCGLFNSSSTAINRVLVSRVISTVVQGCCIQTDGLHSTLFRFFSKALLNVRQEKHLPVVEHLVSALNIFLRSAAMNCRMRVCGLGEELLPSVLYVWADMRPSSALKDEMVDFFNLQLCVHHPNGAKTPETGAHAEDWNRWRSLLYNLYNELVSEISHIGSRGKYISGTRHIAVKDNLIELTADICHQLFTGDVGVQVLEGTPSKRRRIELGWEVLREHLQPQHSDFDIIPWLQITTVLLSKYRSTVPGGELVPLLSVLCQLLGEQRRGERGAYVLGCLRELAPCPAAHPDRAPESRAELDRLWGRVWTLALRAVGSPQSEALSLGLLTSIIRAGLMSMDRESWKLFSGMACKPSHAAVCLAQALLKCAVPKRLVRGSDVDGFGSQSLKEALVGWLLMSDQSDESDDSVKPYPIICRILTQEQASPEPKDPSLVELERLYQHFSLEAPTGVNYQSVAVASAAAPSQLPLVPSLRDRLQQSLLAVADNLLNCYSPNSPTTAPECLVRCLTLLTGVLAGYVSTGALSQEEAFKSPLFIKAKALAQEVSDFVSSAQVRLSLLLNSFFIRLQSTVYILQSGHWSISKNTFVSILQDHISSISFRLFTSILPARLLTELAEICKLLVSDHNYRSIYHEINSVSLSHLCAKSLLAEEHLASEDLALLASLEFLCVCASVQPAHSLLFKPQEVRRKLLQLLEHVDFSRALHVNMYLVLLKKLPAEDTLSPEELDLLLRPLADLCSLYRQDQEVCATVLLGLLPAIQCLGQTHHPASEMRHVQGMLLQVISGFCILAQTGKCTAGVRAGLVKCLVALLEADPCCEWAVLDLKEEELPVSVLLPSHLADAHHHVRMLAAMSVERLFVEMKAGQPERRMLPLHHQQEAFERVYLKAQEGMRRTGKPELRDEAFNRKASLLKCVSVVLCCSPVCEKQALFALFQSHKENNIEDQLIKKVLCSVSRALGYRSVKGFVSSHLYYLVAEWLGLRQADDRYNLESFPFALLGHDTLHDFYSASFQVLIPHLVYLEDFELVRSIGGLLGKDWRELLADCFPRIMVNILPYFVLSGQDPQVALQRGRATKVYDLLKDSSCLGKQRIDSLIQSNLAHIVVELLLTLYEGAGTGEQEGADLQRFIGELDPAPNPPYFSSHVIKATLDYISRCHGANHKSLVAILSKNPISIQRILLALCEKAVATTNGYERHRILLMYHLLVGLLLGEMEEGLGGAWAFVLRDIIYTLIHHFNSRWGSHHQCDEVSTRSLLLCCDLLAAVCRAALQFCPDALECHLQVILGTLTAQVTSRPAISQQVLSLLRFLVVENQEKLRSAICRLEPFPDGPGEFKELRSVQHELKYSSGTFTLRQEIEHFLSVTSCDTLPLTRLEGLKELSRQLRQNKAAIRELLKECHEEPSESVLVKLILSLLHLCKVAANHPGGAHILEAAGSCLGELGPIDLSTIALLHGRDPLYTRAVTLFPSSHAQGLYILLDCMNHALTHHSIEVKKAAGQCVKSILGTQSGADFWEQHKDKQDPMLAYLNPFRTAKKKDVVLVQPMVFICVPYRVHGSGLWVPQTGAHKRWLKTLCAALLDSGGVRNHVLLLSRPLCLVRADFCQRALPLVVHSILQGDRDGSWRLLLSRHVQDFFTSCCRSSQASGRSATPLPVESGDSDMVIQGSLDKASLRTMLSVVDYLRHQQRPVDTDGSSSAVGDTNSWLELNFLEVARAAQACSAHFTALLYSEIYVDKIKASTEESRRDRSRTSRRINFEENSQTFTISNLTQKSMEDNGISLQELLMEVYRCIGEPDSLYGCGGEKMSSPLTRIRTYEHEAMWGKALSSYDLHSSLPEVTRQVGIVEALQNFGLSGILATYLRGLDSEGVEWGSELRELRFQAAWRSTQWDCDLPERSEKASPGFNESVFGALLALNDKEFSMFDRTLKYARGAEVEELCRGSLEAVSSLYPAVRNLQSLGELQSVRQPLSDTTLAEVCRQWGQHSQLLADSDFPLVEPILALRSATMQTLLARAGDPDSTLFLSSVLTNHLMELCQLARNAGNTQLAERAVYQMKQLASGAARTAAASSSWQLEEAQVFWAKGEQGPALGLLKEMINTLEGQVDMNPALVPVYTESMRLCGNWLAESCLESPGVILEKYLERAVEVLQANSGEQDPRLQSQRTKAFLSLARFSDFQYQTIEKYMRSSAFENKQVLLEKAKAEVDLMKEHNVDSNRYTVKLEKELKMDELALSNLQGDRRRFLCKAVDNYVHCLAEGEQHDDWVFRLASLWLENADLREVNAMMKVGVKRIPSHKFLPLMYQLAARMGTKMSTDSAEDVGFHDVLNDLILRACLQHPHHTLFIILALVNANKDASFTSKSRLSKNTPQQPSPLDLERSEVARKIISVVRKKRGAMLKGMEYLCDAYITLAYMDASRHKQEKKPLPIPADQPIMKIQDLEEVTIPTVEIRVDPSGCYDNVVTIRSFKPQYRLVGGVNLPKIIDCVGSDGRSHRQLVKGQDDLRQDAVMQQVFSMCSTLLQRNAETRRRKLHIRRYKVVPFSQRSGVLEWCSGTVPIGEFLVDPQKGAHGRFRPRDWTNLACRKKMMDAQKRGLEGQLTAYSEVCRHFRPVFRHFCMERFLDPAVWMEKRLAYTRSVATSSIVGYIVGLGDRHIQNILIDEQTAELIHIDLGVAFEQGKILPTPETVPFRLTRDMVDGMGITGVEGVFRRCCEKTMEVMRTSQEAVLTIVEVLLYDPLFDWTMNPLKAFQLQHVEQQELNATLQPTLGADDMDHHAKGSSDSQSFNKVAERVLLRLQDKLKGVEEGAVLSVGGQVNLLIQQAMDPSNLSRLFSGWQAWV</sequence>
<dbReference type="GO" id="GO:0005524">
    <property type="term" value="F:ATP binding"/>
    <property type="evidence" value="ECO:0007669"/>
    <property type="project" value="UniProtKB-KW"/>
</dbReference>
<dbReference type="OMA" id="SEVYMKW"/>
<dbReference type="GO" id="GO:0010557">
    <property type="term" value="P:positive regulation of macromolecule biosynthetic process"/>
    <property type="evidence" value="ECO:0007669"/>
    <property type="project" value="UniProtKB-ARBA"/>
</dbReference>
<name>A0A8C5CMQ5_GADMO</name>
<dbReference type="GO" id="GO:0010468">
    <property type="term" value="P:regulation of gene expression"/>
    <property type="evidence" value="ECO:0007669"/>
    <property type="project" value="UniProtKB-ARBA"/>
</dbReference>
<dbReference type="GeneTree" id="ENSGT00670000098061"/>
<dbReference type="GO" id="GO:0005654">
    <property type="term" value="C:nucleoplasm"/>
    <property type="evidence" value="ECO:0007669"/>
    <property type="project" value="UniProtKB-ARBA"/>
</dbReference>
<dbReference type="GO" id="GO:1904262">
    <property type="term" value="P:negative regulation of TORC1 signaling"/>
    <property type="evidence" value="ECO:0007669"/>
    <property type="project" value="UniProtKB-ARBA"/>
</dbReference>
<dbReference type="GO" id="GO:0000724">
    <property type="term" value="P:double-strand break repair via homologous recombination"/>
    <property type="evidence" value="ECO:0007669"/>
    <property type="project" value="UniProtKB-ARBA"/>
</dbReference>
<dbReference type="InterPro" id="IPR036940">
    <property type="entry name" value="PI3/4_kinase_cat_sf"/>
</dbReference>
<keyword evidence="8 12" id="KW-0418">Kinase</keyword>
<feature type="coiled-coil region" evidence="13">
    <location>
        <begin position="1542"/>
        <end position="1569"/>
    </location>
</feature>
<evidence type="ECO:0000259" key="14">
    <source>
        <dbReference type="PROSITE" id="PS50290"/>
    </source>
</evidence>
<comment type="subcellular location">
    <subcellularLocation>
        <location evidence="1 12">Nucleus</location>
    </subcellularLocation>
</comment>
<dbReference type="GO" id="GO:0010506">
    <property type="term" value="P:regulation of autophagy"/>
    <property type="evidence" value="ECO:0007669"/>
    <property type="project" value="UniProtKB-ARBA"/>
</dbReference>
<dbReference type="GO" id="GO:1901701">
    <property type="term" value="P:cellular response to oxygen-containing compound"/>
    <property type="evidence" value="ECO:0007669"/>
    <property type="project" value="UniProtKB-ARBA"/>
</dbReference>
<evidence type="ECO:0000256" key="10">
    <source>
        <dbReference type="ARBA" id="ARBA00023242"/>
    </source>
</evidence>
<keyword evidence="6 12" id="KW-0547">Nucleotide-binding</keyword>
<evidence type="ECO:0000259" key="16">
    <source>
        <dbReference type="PROSITE" id="PS51190"/>
    </source>
</evidence>
<dbReference type="PROSITE" id="PS00915">
    <property type="entry name" value="PI3_4_KINASE_1"/>
    <property type="match status" value="1"/>
</dbReference>
<evidence type="ECO:0000256" key="1">
    <source>
        <dbReference type="ARBA" id="ARBA00004123"/>
    </source>
</evidence>
<dbReference type="InterPro" id="IPR044107">
    <property type="entry name" value="PIKKc_ATM"/>
</dbReference>
<dbReference type="GO" id="GO:0031410">
    <property type="term" value="C:cytoplasmic vesicle"/>
    <property type="evidence" value="ECO:0007669"/>
    <property type="project" value="UniProtKB-SubCell"/>
</dbReference>
<protein>
    <recommendedName>
        <fullName evidence="3 12">non-specific serine/threonine protein kinase</fullName>
        <ecNumber evidence="3 12">2.7.11.1</ecNumber>
    </recommendedName>
</protein>
<keyword evidence="18" id="KW-1185">Reference proteome</keyword>
<feature type="domain" description="FAT" evidence="15">
    <location>
        <begin position="1878"/>
        <end position="2515"/>
    </location>
</feature>
<dbReference type="GO" id="GO:0043068">
    <property type="term" value="P:positive regulation of programmed cell death"/>
    <property type="evidence" value="ECO:0007669"/>
    <property type="project" value="UniProtKB-ARBA"/>
</dbReference>
<dbReference type="GO" id="GO:0004674">
    <property type="term" value="F:protein serine/threonine kinase activity"/>
    <property type="evidence" value="ECO:0007669"/>
    <property type="project" value="UniProtKB-KW"/>
</dbReference>
<reference evidence="17" key="1">
    <citation type="submission" date="2025-08" db="UniProtKB">
        <authorList>
            <consortium name="Ensembl"/>
        </authorList>
    </citation>
    <scope>IDENTIFICATION</scope>
</reference>
<dbReference type="Gene3D" id="1.10.1070.11">
    <property type="entry name" value="Phosphatidylinositol 3-/4-kinase, catalytic domain"/>
    <property type="match status" value="1"/>
</dbReference>
<dbReference type="InterPro" id="IPR003152">
    <property type="entry name" value="FATC_dom"/>
</dbReference>
<dbReference type="SUPFAM" id="SSF56112">
    <property type="entry name" value="Protein kinase-like (PK-like)"/>
    <property type="match status" value="1"/>
</dbReference>
<proteinExistence type="inferred from homology"/>
<evidence type="ECO:0000256" key="12">
    <source>
        <dbReference type="RuleBase" id="RU365027"/>
    </source>
</evidence>
<evidence type="ECO:0000256" key="2">
    <source>
        <dbReference type="ARBA" id="ARBA00010769"/>
    </source>
</evidence>
<dbReference type="GO" id="GO:0008630">
    <property type="term" value="P:intrinsic apoptotic signaling pathway in response to DNA damage"/>
    <property type="evidence" value="ECO:0007669"/>
    <property type="project" value="Ensembl"/>
</dbReference>
<feature type="domain" description="FATC" evidence="16">
    <location>
        <begin position="2970"/>
        <end position="3002"/>
    </location>
</feature>
<dbReference type="PANTHER" id="PTHR37079">
    <property type="entry name" value="SERINE/THREONINE-PROTEIN KINASE ATM"/>
    <property type="match status" value="1"/>
</dbReference>
<accession>A0A8C5CMQ5</accession>
<dbReference type="InterPro" id="IPR018936">
    <property type="entry name" value="PI3/4_kinase_CS"/>
</dbReference>
<evidence type="ECO:0000256" key="3">
    <source>
        <dbReference type="ARBA" id="ARBA00012513"/>
    </source>
</evidence>
<evidence type="ECO:0000256" key="13">
    <source>
        <dbReference type="SAM" id="Coils"/>
    </source>
</evidence>
<dbReference type="GO" id="GO:0010212">
    <property type="term" value="P:response to ionizing radiation"/>
    <property type="evidence" value="ECO:0007669"/>
    <property type="project" value="UniProtKB-ARBA"/>
</dbReference>
<evidence type="ECO:0000256" key="6">
    <source>
        <dbReference type="ARBA" id="ARBA00022741"/>
    </source>
</evidence>
<dbReference type="InterPro" id="IPR000403">
    <property type="entry name" value="PI3/4_kinase_cat_dom"/>
</dbReference>
<dbReference type="EC" id="2.7.11.1" evidence="3 12"/>
<evidence type="ECO:0000259" key="15">
    <source>
        <dbReference type="PROSITE" id="PS51189"/>
    </source>
</evidence>
<evidence type="ECO:0000313" key="17">
    <source>
        <dbReference type="Ensembl" id="ENSGMOP00000062558.1"/>
    </source>
</evidence>
<dbReference type="PROSITE" id="PS51190">
    <property type="entry name" value="FATC"/>
    <property type="match status" value="1"/>
</dbReference>
<dbReference type="Pfam" id="PF00454">
    <property type="entry name" value="PI3_PI4_kinase"/>
    <property type="match status" value="1"/>
</dbReference>
<dbReference type="Ensembl" id="ENSGMOT00000026417.1">
    <property type="protein sequence ID" value="ENSGMOP00000062558.1"/>
    <property type="gene ID" value="ENSGMOG00000008875.2"/>
</dbReference>
<dbReference type="InterPro" id="IPR021668">
    <property type="entry name" value="TAN"/>
</dbReference>
<comment type="catalytic activity">
    <reaction evidence="11 12">
        <text>L-threonyl-[protein] + ATP = O-phospho-L-threonyl-[protein] + ADP + H(+)</text>
        <dbReference type="Rhea" id="RHEA:46608"/>
        <dbReference type="Rhea" id="RHEA-COMP:11060"/>
        <dbReference type="Rhea" id="RHEA-COMP:11605"/>
        <dbReference type="ChEBI" id="CHEBI:15378"/>
        <dbReference type="ChEBI" id="CHEBI:30013"/>
        <dbReference type="ChEBI" id="CHEBI:30616"/>
        <dbReference type="ChEBI" id="CHEBI:61977"/>
        <dbReference type="ChEBI" id="CHEBI:456216"/>
        <dbReference type="EC" id="2.7.11.1"/>
    </reaction>
</comment>
<evidence type="ECO:0000256" key="11">
    <source>
        <dbReference type="ARBA" id="ARBA00047899"/>
    </source>
</evidence>
<dbReference type="Pfam" id="PF02259">
    <property type="entry name" value="FAT"/>
    <property type="match status" value="1"/>
</dbReference>